<dbReference type="InterPro" id="IPR002937">
    <property type="entry name" value="Amino_oxidase"/>
</dbReference>
<dbReference type="Gene3D" id="3.50.50.60">
    <property type="entry name" value="FAD/NAD(P)-binding domain"/>
    <property type="match status" value="1"/>
</dbReference>
<name>A0A811V1I0_CERCA</name>
<evidence type="ECO:0000259" key="1">
    <source>
        <dbReference type="Pfam" id="PF01593"/>
    </source>
</evidence>
<proteinExistence type="predicted"/>
<protein>
    <submittedName>
        <fullName evidence="2">(Mediterranean fruit fly) hypothetical protein</fullName>
    </submittedName>
</protein>
<sequence>MESASIVIIGAGAAGIAAATRLLQFGFLNVLVLEAENRYGGRIHTIPFADNVVDLGAQWCHGEKGNVVYELTRDLDMLASAHDQLGGYSFVRSNREVINGTLTAKFKTIVSNIESKIYEELEDYEGSLGTYLTESFWSDLGPLGKEDKTVAREFFENYKKMQCSMDGSDHLFEVSGKGQLEYWDCEGDHNLNWKDKGYRSFLQLLMKADSNDTTDLGVLRKHTRYNSHVENIKWQTQEGNVRIRLWNGELIEADHVICTASLGVLKETHPKLFTPPLPNAKCRAIDGLKLGTVDKFFLEFKEPFAPANGTGFSLLWREEDLLALRNSEYFWLEGLFGFYCVSYQPRLLEGWIIGAYARHMETLTEAEVIKAVLWLFRKFFTNEAPTPVRFLRTRWHSNPNFRGSYSFRTMYAEELRIGSADLATPLLDAKDDRPLLQFAGEATSTHHYSTVHGAVESGWREAQRLRDFYQAHKAPL</sequence>
<dbReference type="OrthoDB" id="5046242at2759"/>
<dbReference type="GO" id="GO:0046592">
    <property type="term" value="F:polyamine oxidase activity"/>
    <property type="evidence" value="ECO:0007669"/>
    <property type="project" value="TreeGrafter"/>
</dbReference>
<comment type="caution">
    <text evidence="2">The sequence shown here is derived from an EMBL/GenBank/DDBJ whole genome shotgun (WGS) entry which is preliminary data.</text>
</comment>
<evidence type="ECO:0000313" key="3">
    <source>
        <dbReference type="Proteomes" id="UP000606786"/>
    </source>
</evidence>
<dbReference type="EMBL" id="CAJHJT010000034">
    <property type="protein sequence ID" value="CAD7004408.1"/>
    <property type="molecule type" value="Genomic_DNA"/>
</dbReference>
<dbReference type="Pfam" id="PF01593">
    <property type="entry name" value="Amino_oxidase"/>
    <property type="match status" value="1"/>
</dbReference>
<dbReference type="InterPro" id="IPR036188">
    <property type="entry name" value="FAD/NAD-bd_sf"/>
</dbReference>
<gene>
    <name evidence="2" type="ORF">CCAP1982_LOCUS12819</name>
</gene>
<dbReference type="KEGG" id="ccat:101461268"/>
<evidence type="ECO:0000313" key="2">
    <source>
        <dbReference type="EMBL" id="CAD7004408.1"/>
    </source>
</evidence>
<organism evidence="2 3">
    <name type="scientific">Ceratitis capitata</name>
    <name type="common">Mediterranean fruit fly</name>
    <name type="synonym">Tephritis capitata</name>
    <dbReference type="NCBI Taxonomy" id="7213"/>
    <lineage>
        <taxon>Eukaryota</taxon>
        <taxon>Metazoa</taxon>
        <taxon>Ecdysozoa</taxon>
        <taxon>Arthropoda</taxon>
        <taxon>Hexapoda</taxon>
        <taxon>Insecta</taxon>
        <taxon>Pterygota</taxon>
        <taxon>Neoptera</taxon>
        <taxon>Endopterygota</taxon>
        <taxon>Diptera</taxon>
        <taxon>Brachycera</taxon>
        <taxon>Muscomorpha</taxon>
        <taxon>Tephritoidea</taxon>
        <taxon>Tephritidae</taxon>
        <taxon>Ceratitis</taxon>
        <taxon>Ceratitis</taxon>
    </lineage>
</organism>
<dbReference type="Proteomes" id="UP000606786">
    <property type="component" value="Unassembled WGS sequence"/>
</dbReference>
<dbReference type="SUPFAM" id="SSF54373">
    <property type="entry name" value="FAD-linked reductases, C-terminal domain"/>
    <property type="match status" value="1"/>
</dbReference>
<dbReference type="Gene3D" id="3.90.660.10">
    <property type="match status" value="1"/>
</dbReference>
<dbReference type="InterPro" id="IPR050281">
    <property type="entry name" value="Flavin_monoamine_oxidase"/>
</dbReference>
<keyword evidence="3" id="KW-1185">Reference proteome</keyword>
<dbReference type="PANTHER" id="PTHR10742:SF398">
    <property type="entry name" value="AMINE OXIDASE DOMAIN-CONTAINING PROTEIN-RELATED"/>
    <property type="match status" value="1"/>
</dbReference>
<dbReference type="SUPFAM" id="SSF51905">
    <property type="entry name" value="FAD/NAD(P)-binding domain"/>
    <property type="match status" value="1"/>
</dbReference>
<accession>A0A811V1I0</accession>
<feature type="domain" description="Amine oxidase" evidence="1">
    <location>
        <begin position="14"/>
        <end position="465"/>
    </location>
</feature>
<reference evidence="2" key="1">
    <citation type="submission" date="2020-11" db="EMBL/GenBank/DDBJ databases">
        <authorList>
            <person name="Whitehead M."/>
        </authorList>
    </citation>
    <scope>NUCLEOTIDE SEQUENCE</scope>
    <source>
        <strain evidence="2">EGII</strain>
    </source>
</reference>
<dbReference type="PANTHER" id="PTHR10742">
    <property type="entry name" value="FLAVIN MONOAMINE OXIDASE"/>
    <property type="match status" value="1"/>
</dbReference>
<dbReference type="AlphaFoldDB" id="A0A811V1I0"/>